<evidence type="ECO:0000313" key="5">
    <source>
        <dbReference type="Proteomes" id="UP000242310"/>
    </source>
</evidence>
<dbReference type="Gene3D" id="1.10.287.70">
    <property type="match status" value="1"/>
</dbReference>
<dbReference type="GO" id="GO:0006813">
    <property type="term" value="P:potassium ion transport"/>
    <property type="evidence" value="ECO:0007669"/>
    <property type="project" value="InterPro"/>
</dbReference>
<gene>
    <name evidence="4" type="ORF">B0H94_10899</name>
</gene>
<accession>A0A2P8HE32</accession>
<evidence type="ECO:0000256" key="1">
    <source>
        <dbReference type="ARBA" id="ARBA00004651"/>
    </source>
</evidence>
<dbReference type="EMBL" id="PYAV01000008">
    <property type="protein sequence ID" value="PSL44488.1"/>
    <property type="molecule type" value="Genomic_DNA"/>
</dbReference>
<dbReference type="Proteomes" id="UP000242310">
    <property type="component" value="Unassembled WGS sequence"/>
</dbReference>
<keyword evidence="4" id="KW-0407">Ion channel</keyword>
<evidence type="ECO:0000256" key="2">
    <source>
        <dbReference type="SAM" id="Phobius"/>
    </source>
</evidence>
<evidence type="ECO:0000259" key="3">
    <source>
        <dbReference type="PROSITE" id="PS51201"/>
    </source>
</evidence>
<sequence>MRLPVSPFPVFAKSPFILRLFFILGIILSSTAFIAYMLEPYTFDTYLDALWWAVITASTVGYGDIVPQHFTTRALTAGLIFVGFGVVTLFVTSLASTFMAEKTSWQQGRRSVNHEDHIIVIGWNERALRVISHLKHVHPETPIVILDSGLTENPYPNARQVDFVKGAPSSSKTLEQANTAEAKTVLLTAGGTNGEEEEADARTMLILLAVKNQNPDVYTAVELLTNEHMTHAERAGADEIVNSTQMTSLMLAASTYMHGAASLFAALVNEKKEHRLRTEPAPEAHIGRTFYECLLEAQTKGSLPIGIKRSEDHYLNPDPEMTIQSSDELIMLTN</sequence>
<dbReference type="GO" id="GO:0034220">
    <property type="term" value="P:monoatomic ion transmembrane transport"/>
    <property type="evidence" value="ECO:0007669"/>
    <property type="project" value="UniProtKB-KW"/>
</dbReference>
<protein>
    <submittedName>
        <fullName evidence="4">Voltage-gated potassium channel</fullName>
    </submittedName>
</protein>
<dbReference type="Pfam" id="PF02254">
    <property type="entry name" value="TrkA_N"/>
    <property type="match status" value="1"/>
</dbReference>
<comment type="caution">
    <text evidence="4">The sequence shown here is derived from an EMBL/GenBank/DDBJ whole genome shotgun (WGS) entry which is preliminary data.</text>
</comment>
<comment type="subcellular location">
    <subcellularLocation>
        <location evidence="1">Cell membrane</location>
        <topology evidence="1">Multi-pass membrane protein</topology>
    </subcellularLocation>
</comment>
<keyword evidence="4" id="KW-0406">Ion transport</keyword>
<dbReference type="RefSeq" id="WP_106588961.1">
    <property type="nucleotide sequence ID" value="NZ_PYAV01000008.1"/>
</dbReference>
<keyword evidence="2" id="KW-1133">Transmembrane helix</keyword>
<dbReference type="GO" id="GO:0005886">
    <property type="term" value="C:plasma membrane"/>
    <property type="evidence" value="ECO:0007669"/>
    <property type="project" value="UniProtKB-SubCell"/>
</dbReference>
<feature type="domain" description="RCK N-terminal" evidence="3">
    <location>
        <begin position="115"/>
        <end position="242"/>
    </location>
</feature>
<dbReference type="InterPro" id="IPR036291">
    <property type="entry name" value="NAD(P)-bd_dom_sf"/>
</dbReference>
<keyword evidence="5" id="KW-1185">Reference proteome</keyword>
<dbReference type="AlphaFoldDB" id="A0A2P8HE32"/>
<dbReference type="PANTHER" id="PTHR43833">
    <property type="entry name" value="POTASSIUM CHANNEL PROTEIN 2-RELATED-RELATED"/>
    <property type="match status" value="1"/>
</dbReference>
<name>A0A2P8HE32_9BACI</name>
<dbReference type="OrthoDB" id="9785285at2"/>
<feature type="transmembrane region" description="Helical" evidence="2">
    <location>
        <begin position="16"/>
        <end position="38"/>
    </location>
</feature>
<feature type="transmembrane region" description="Helical" evidence="2">
    <location>
        <begin position="75"/>
        <end position="100"/>
    </location>
</feature>
<dbReference type="PRINTS" id="PR00169">
    <property type="entry name" value="KCHANNEL"/>
</dbReference>
<keyword evidence="2" id="KW-0472">Membrane</keyword>
<keyword evidence="2" id="KW-0812">Transmembrane</keyword>
<dbReference type="Pfam" id="PF07885">
    <property type="entry name" value="Ion_trans_2"/>
    <property type="match status" value="1"/>
</dbReference>
<feature type="transmembrane region" description="Helical" evidence="2">
    <location>
        <begin position="45"/>
        <end position="63"/>
    </location>
</feature>
<dbReference type="SUPFAM" id="SSF81324">
    <property type="entry name" value="Voltage-gated potassium channels"/>
    <property type="match status" value="1"/>
</dbReference>
<keyword evidence="4" id="KW-0813">Transport</keyword>
<dbReference type="InterPro" id="IPR050721">
    <property type="entry name" value="Trk_Ktr_HKT_K-transport"/>
</dbReference>
<dbReference type="PROSITE" id="PS51201">
    <property type="entry name" value="RCK_N"/>
    <property type="match status" value="1"/>
</dbReference>
<proteinExistence type="predicted"/>
<dbReference type="PANTHER" id="PTHR43833:SF9">
    <property type="entry name" value="POTASSIUM CHANNEL PROTEIN YUGO-RELATED"/>
    <property type="match status" value="1"/>
</dbReference>
<reference evidence="4 5" key="1">
    <citation type="submission" date="2018-03" db="EMBL/GenBank/DDBJ databases">
        <title>Genomic Encyclopedia of Type Strains, Phase III (KMG-III): the genomes of soil and plant-associated and newly described type strains.</title>
        <authorList>
            <person name="Whitman W."/>
        </authorList>
    </citation>
    <scope>NUCLEOTIDE SEQUENCE [LARGE SCALE GENOMIC DNA]</scope>
    <source>
        <strain evidence="4 5">CGMCC 1.07653</strain>
    </source>
</reference>
<dbReference type="SUPFAM" id="SSF51735">
    <property type="entry name" value="NAD(P)-binding Rossmann-fold domains"/>
    <property type="match status" value="1"/>
</dbReference>
<organism evidence="4 5">
    <name type="scientific">Salsuginibacillus halophilus</name>
    <dbReference type="NCBI Taxonomy" id="517424"/>
    <lineage>
        <taxon>Bacteria</taxon>
        <taxon>Bacillati</taxon>
        <taxon>Bacillota</taxon>
        <taxon>Bacilli</taxon>
        <taxon>Bacillales</taxon>
        <taxon>Bacillaceae</taxon>
        <taxon>Salsuginibacillus</taxon>
    </lineage>
</organism>
<dbReference type="InterPro" id="IPR003148">
    <property type="entry name" value="RCK_N"/>
</dbReference>
<dbReference type="InterPro" id="IPR013099">
    <property type="entry name" value="K_chnl_dom"/>
</dbReference>
<evidence type="ECO:0000313" key="4">
    <source>
        <dbReference type="EMBL" id="PSL44488.1"/>
    </source>
</evidence>
<dbReference type="Gene3D" id="3.40.50.720">
    <property type="entry name" value="NAD(P)-binding Rossmann-like Domain"/>
    <property type="match status" value="1"/>
</dbReference>